<dbReference type="SUPFAM" id="SSF51338">
    <property type="entry name" value="Composite domain of metallo-dependent hydrolases"/>
    <property type="match status" value="1"/>
</dbReference>
<keyword evidence="1" id="KW-0472">Membrane</keyword>
<dbReference type="PANTHER" id="PTHR43135">
    <property type="entry name" value="ALPHA-D-RIBOSE 1-METHYLPHOSPHONATE 5-TRIPHOSPHATE DIPHOSPHATASE"/>
    <property type="match status" value="1"/>
</dbReference>
<gene>
    <name evidence="3" type="ORF">EV668_2974</name>
</gene>
<dbReference type="Gene3D" id="2.30.40.10">
    <property type="entry name" value="Urease, subunit C, domain 1"/>
    <property type="match status" value="1"/>
</dbReference>
<keyword evidence="1" id="KW-1133">Transmembrane helix</keyword>
<dbReference type="InterPro" id="IPR006680">
    <property type="entry name" value="Amidohydro-rel"/>
</dbReference>
<dbReference type="PROSITE" id="PS51318">
    <property type="entry name" value="TAT"/>
    <property type="match status" value="1"/>
</dbReference>
<evidence type="ECO:0000313" key="4">
    <source>
        <dbReference type="Proteomes" id="UP000295122"/>
    </source>
</evidence>
<feature type="transmembrane region" description="Helical" evidence="1">
    <location>
        <begin position="38"/>
        <end position="56"/>
    </location>
</feature>
<dbReference type="GO" id="GO:0016810">
    <property type="term" value="F:hydrolase activity, acting on carbon-nitrogen (but not peptide) bonds"/>
    <property type="evidence" value="ECO:0007669"/>
    <property type="project" value="InterPro"/>
</dbReference>
<dbReference type="AlphaFoldDB" id="A0A4R7BY13"/>
<dbReference type="Pfam" id="PF01979">
    <property type="entry name" value="Amidohydro_1"/>
    <property type="match status" value="1"/>
</dbReference>
<reference evidence="3 4" key="1">
    <citation type="submission" date="2019-03" db="EMBL/GenBank/DDBJ databases">
        <title>Genomic Encyclopedia of Type Strains, Phase IV (KMG-IV): sequencing the most valuable type-strain genomes for metagenomic binning, comparative biology and taxonomic classification.</title>
        <authorList>
            <person name="Goeker M."/>
        </authorList>
    </citation>
    <scope>NUCLEOTIDE SEQUENCE [LARGE SCALE GENOMIC DNA]</scope>
    <source>
        <strain evidence="3 4">DSM 25903</strain>
    </source>
</reference>
<dbReference type="InterPro" id="IPR032466">
    <property type="entry name" value="Metal_Hydrolase"/>
</dbReference>
<dbReference type="InterPro" id="IPR057744">
    <property type="entry name" value="OTAase-like"/>
</dbReference>
<dbReference type="RefSeq" id="WP_133771283.1">
    <property type="nucleotide sequence ID" value="NZ_SNZR01000013.1"/>
</dbReference>
<protein>
    <submittedName>
        <fullName evidence="3">Secreted protein</fullName>
    </submittedName>
</protein>
<evidence type="ECO:0000256" key="1">
    <source>
        <dbReference type="SAM" id="Phobius"/>
    </source>
</evidence>
<name>A0A4R7BY13_9HYPH</name>
<dbReference type="EMBL" id="SNZR01000013">
    <property type="protein sequence ID" value="TDR90132.1"/>
    <property type="molecule type" value="Genomic_DNA"/>
</dbReference>
<dbReference type="OrthoDB" id="9815027at2"/>
<organism evidence="3 4">
    <name type="scientific">Enterovirga rhinocerotis</name>
    <dbReference type="NCBI Taxonomy" id="1339210"/>
    <lineage>
        <taxon>Bacteria</taxon>
        <taxon>Pseudomonadati</taxon>
        <taxon>Pseudomonadota</taxon>
        <taxon>Alphaproteobacteria</taxon>
        <taxon>Hyphomicrobiales</taxon>
        <taxon>Methylobacteriaceae</taxon>
        <taxon>Enterovirga</taxon>
    </lineage>
</organism>
<dbReference type="PANTHER" id="PTHR43135:SF3">
    <property type="entry name" value="ALPHA-D-RIBOSE 1-METHYLPHOSPHONATE 5-TRIPHOSPHATE DIPHOSPHATASE"/>
    <property type="match status" value="1"/>
</dbReference>
<dbReference type="Proteomes" id="UP000295122">
    <property type="component" value="Unassembled WGS sequence"/>
</dbReference>
<sequence>MIRVGQKYQHLVHGLGCGCQSPLLERASRRLDAFSRRGFLTGVAALAGAAAAPALAQPSGAPGKTLLRRARLFDGKADSLRAAQILIEGGRVISVDTTNAAPQPGWTVIDCGDRMVMPGLIDAHWHTLFAAVPAHVLVTADPGAIFAASTAEAARTLQRGFTTVRDLGGPVFSFKQAIDTGVIPGPRIYPSGAMITTSGGHADLRMLTDIPREPARLSKIESFGGAMIADSVGELKLRIREQLLQGASQIKLVGGGGVSSPRSPLDMVTFGEDELRAGVEVARDWNTYVAVHAFAPQAVQRAVAAGAACIEHAHLMDEKTAASMAEKGVWLSIQPFLSEADSGPLTGASHDRMQQVIGGTPTAFALARKHGIKTAWGSDILFSAQMTPRQGTMLSHLGRWYSNAEALRMATSGNAGLLALSGPRNPYPGKLGVIEEGAFADILVVNGNLLENLSLIEDPGTNLALVMKDGQIHKNTLRS</sequence>
<dbReference type="CDD" id="cd01299">
    <property type="entry name" value="Met_dep_hydrolase_A"/>
    <property type="match status" value="1"/>
</dbReference>
<dbReference type="InterPro" id="IPR051781">
    <property type="entry name" value="Metallo-dep_Hydrolase"/>
</dbReference>
<evidence type="ECO:0000259" key="2">
    <source>
        <dbReference type="Pfam" id="PF01979"/>
    </source>
</evidence>
<dbReference type="PROSITE" id="PS51257">
    <property type="entry name" value="PROKAR_LIPOPROTEIN"/>
    <property type="match status" value="1"/>
</dbReference>
<proteinExistence type="predicted"/>
<keyword evidence="1" id="KW-0812">Transmembrane</keyword>
<evidence type="ECO:0000313" key="3">
    <source>
        <dbReference type="EMBL" id="TDR90132.1"/>
    </source>
</evidence>
<feature type="domain" description="Amidohydrolase-related" evidence="2">
    <location>
        <begin position="115"/>
        <end position="472"/>
    </location>
</feature>
<dbReference type="InterPro" id="IPR011059">
    <property type="entry name" value="Metal-dep_hydrolase_composite"/>
</dbReference>
<comment type="caution">
    <text evidence="3">The sequence shown here is derived from an EMBL/GenBank/DDBJ whole genome shotgun (WGS) entry which is preliminary data.</text>
</comment>
<accession>A0A4R7BY13</accession>
<dbReference type="InterPro" id="IPR006311">
    <property type="entry name" value="TAT_signal"/>
</dbReference>
<dbReference type="SUPFAM" id="SSF51556">
    <property type="entry name" value="Metallo-dependent hydrolases"/>
    <property type="match status" value="1"/>
</dbReference>
<dbReference type="Gene3D" id="3.20.20.140">
    <property type="entry name" value="Metal-dependent hydrolases"/>
    <property type="match status" value="1"/>
</dbReference>
<keyword evidence="4" id="KW-1185">Reference proteome</keyword>
<dbReference type="NCBIfam" id="TIGR01409">
    <property type="entry name" value="TAT_signal_seq"/>
    <property type="match status" value="1"/>
</dbReference>
<dbReference type="InterPro" id="IPR019546">
    <property type="entry name" value="TAT_signal_bac_arc"/>
</dbReference>